<feature type="chain" id="PRO_5007882783" evidence="6">
    <location>
        <begin position="23"/>
        <end position="349"/>
    </location>
</feature>
<dbReference type="SUPFAM" id="SSF51445">
    <property type="entry name" value="(Trans)glycosidases"/>
    <property type="match status" value="1"/>
</dbReference>
<sequence length="349" mass="37954">MPFLFNIKTTASLGLLASTSLAAPHQPAFRARDTQNVVYWGQNGGGIVENNDLATYCTKEAGIDVLVLSFLYQYGNGKTMASGTIGQSCFIASSGEAQNCDDLASAIDTCKTNGVKIILSLGGAVGSYALSSREEAEAIGQRLWDAYGKPGNNNNNNNNININNETATPRPFGKTFVNGWDFDIESNMGNRFYEYMIARLRSNFASDPDNRYLITGAPQCPVPEPNMNEIITRAQFDYLWVQFYNNPGCSVDGTINFDDWKRNLANTPSSRAKIFIGVPASPAAATGTPSGARYYLEPARLAALVARHSRDVVFGGLMMWSAGYSDANRNNGCTYAQQARRILTTGRTC</sequence>
<evidence type="ECO:0000256" key="3">
    <source>
        <dbReference type="ARBA" id="ARBA00023026"/>
    </source>
</evidence>
<dbReference type="InterPro" id="IPR017853">
    <property type="entry name" value="GH"/>
</dbReference>
<dbReference type="GO" id="GO:0005975">
    <property type="term" value="P:carbohydrate metabolic process"/>
    <property type="evidence" value="ECO:0007669"/>
    <property type="project" value="InterPro"/>
</dbReference>
<evidence type="ECO:0000313" key="8">
    <source>
        <dbReference type="EMBL" id="OAA36837.1"/>
    </source>
</evidence>
<dbReference type="GO" id="GO:0008061">
    <property type="term" value="F:chitin binding"/>
    <property type="evidence" value="ECO:0007669"/>
    <property type="project" value="UniProtKB-KW"/>
</dbReference>
<dbReference type="STRING" id="1081105.A0A166YF23"/>
<proteinExistence type="predicted"/>
<evidence type="ECO:0000313" key="9">
    <source>
        <dbReference type="Proteomes" id="UP000243498"/>
    </source>
</evidence>
<evidence type="ECO:0000256" key="2">
    <source>
        <dbReference type="ARBA" id="ARBA00022801"/>
    </source>
</evidence>
<dbReference type="GO" id="GO:0004568">
    <property type="term" value="F:chitinase activity"/>
    <property type="evidence" value="ECO:0007669"/>
    <property type="project" value="TreeGrafter"/>
</dbReference>
<dbReference type="PROSITE" id="PS51910">
    <property type="entry name" value="GH18_2"/>
    <property type="match status" value="1"/>
</dbReference>
<dbReference type="EMBL" id="AZHC01000033">
    <property type="protein sequence ID" value="OAA36837.1"/>
    <property type="molecule type" value="Genomic_DNA"/>
</dbReference>
<dbReference type="Gene3D" id="3.20.20.80">
    <property type="entry name" value="Glycosidases"/>
    <property type="match status" value="1"/>
</dbReference>
<keyword evidence="6" id="KW-0732">Signal</keyword>
<reference evidence="8 9" key="1">
    <citation type="journal article" date="2016" name="Genome Biol. Evol.">
        <title>Divergent and convergent evolution of fungal pathogenicity.</title>
        <authorList>
            <person name="Shang Y."/>
            <person name="Xiao G."/>
            <person name="Zheng P."/>
            <person name="Cen K."/>
            <person name="Zhan S."/>
            <person name="Wang C."/>
        </authorList>
    </citation>
    <scope>NUCLEOTIDE SEQUENCE [LARGE SCALE GENOMIC DNA]</scope>
    <source>
        <strain evidence="8 9">RCEF 4871</strain>
    </source>
</reference>
<keyword evidence="4" id="KW-0325">Glycoprotein</keyword>
<evidence type="ECO:0000256" key="5">
    <source>
        <dbReference type="ARBA" id="ARBA00023295"/>
    </source>
</evidence>
<dbReference type="Proteomes" id="UP000243498">
    <property type="component" value="Unassembled WGS sequence"/>
</dbReference>
<evidence type="ECO:0000256" key="4">
    <source>
        <dbReference type="ARBA" id="ARBA00023180"/>
    </source>
</evidence>
<comment type="caution">
    <text evidence="8">The sequence shown here is derived from an EMBL/GenBank/DDBJ whole genome shotgun (WGS) entry which is preliminary data.</text>
</comment>
<keyword evidence="9" id="KW-1185">Reference proteome</keyword>
<organism evidence="8 9">
    <name type="scientific">Metarhizium rileyi (strain RCEF 4871)</name>
    <name type="common">Nomuraea rileyi</name>
    <dbReference type="NCBI Taxonomy" id="1649241"/>
    <lineage>
        <taxon>Eukaryota</taxon>
        <taxon>Fungi</taxon>
        <taxon>Dikarya</taxon>
        <taxon>Ascomycota</taxon>
        <taxon>Pezizomycotina</taxon>
        <taxon>Sordariomycetes</taxon>
        <taxon>Hypocreomycetidae</taxon>
        <taxon>Hypocreales</taxon>
        <taxon>Clavicipitaceae</taxon>
        <taxon>Metarhizium</taxon>
    </lineage>
</organism>
<accession>A0A166YF23</accession>
<dbReference type="OMA" id="TKAQFDY"/>
<dbReference type="Pfam" id="PF00704">
    <property type="entry name" value="Glyco_hydro_18"/>
    <property type="match status" value="1"/>
</dbReference>
<evidence type="ECO:0000256" key="1">
    <source>
        <dbReference type="ARBA" id="ARBA00022669"/>
    </source>
</evidence>
<protein>
    <submittedName>
        <fullName evidence="8">Class III chitinase ChiA2</fullName>
    </submittedName>
</protein>
<dbReference type="PANTHER" id="PTHR45708:SF49">
    <property type="entry name" value="ENDOCHITINASE"/>
    <property type="match status" value="1"/>
</dbReference>
<dbReference type="OrthoDB" id="6020543at2759"/>
<keyword evidence="3" id="KW-0843">Virulence</keyword>
<dbReference type="InterPro" id="IPR050542">
    <property type="entry name" value="Glycosyl_Hydrlase18_Chitinase"/>
</dbReference>
<dbReference type="InterPro" id="IPR001223">
    <property type="entry name" value="Glyco_hydro18_cat"/>
</dbReference>
<dbReference type="AlphaFoldDB" id="A0A166YF23"/>
<dbReference type="GO" id="GO:0005576">
    <property type="term" value="C:extracellular region"/>
    <property type="evidence" value="ECO:0007669"/>
    <property type="project" value="TreeGrafter"/>
</dbReference>
<feature type="signal peptide" evidence="6">
    <location>
        <begin position="1"/>
        <end position="22"/>
    </location>
</feature>
<evidence type="ECO:0000256" key="6">
    <source>
        <dbReference type="SAM" id="SignalP"/>
    </source>
</evidence>
<dbReference type="PANTHER" id="PTHR45708">
    <property type="entry name" value="ENDOCHITINASE"/>
    <property type="match status" value="1"/>
</dbReference>
<keyword evidence="5" id="KW-0326">Glycosidase</keyword>
<evidence type="ECO:0000259" key="7">
    <source>
        <dbReference type="PROSITE" id="PS51910"/>
    </source>
</evidence>
<feature type="domain" description="GH18" evidence="7">
    <location>
        <begin position="34"/>
        <end position="346"/>
    </location>
</feature>
<name>A0A166YF23_METRR</name>
<gene>
    <name evidence="8" type="ORF">NOR_07357</name>
</gene>
<keyword evidence="1" id="KW-0147">Chitin-binding</keyword>
<keyword evidence="2" id="KW-0378">Hydrolase</keyword>